<organism evidence="2 3">
    <name type="scientific">Plakobranchus ocellatus</name>
    <dbReference type="NCBI Taxonomy" id="259542"/>
    <lineage>
        <taxon>Eukaryota</taxon>
        <taxon>Metazoa</taxon>
        <taxon>Spiralia</taxon>
        <taxon>Lophotrochozoa</taxon>
        <taxon>Mollusca</taxon>
        <taxon>Gastropoda</taxon>
        <taxon>Heterobranchia</taxon>
        <taxon>Euthyneura</taxon>
        <taxon>Panpulmonata</taxon>
        <taxon>Sacoglossa</taxon>
        <taxon>Placobranchoidea</taxon>
        <taxon>Plakobranchidae</taxon>
        <taxon>Plakobranchus</taxon>
    </lineage>
</organism>
<comment type="caution">
    <text evidence="2">The sequence shown here is derived from an EMBL/GenBank/DDBJ whole genome shotgun (WGS) entry which is preliminary data.</text>
</comment>
<keyword evidence="3" id="KW-1185">Reference proteome</keyword>
<accession>A0AAV4AVX3</accession>
<name>A0AAV4AVX3_9GAST</name>
<feature type="region of interest" description="Disordered" evidence="1">
    <location>
        <begin position="39"/>
        <end position="94"/>
    </location>
</feature>
<evidence type="ECO:0000256" key="1">
    <source>
        <dbReference type="SAM" id="MobiDB-lite"/>
    </source>
</evidence>
<sequence length="94" mass="10854">MGEYKEYEKQRSIVWFRTAVFVRRLHCPRENWSIGTVLNKRIKGGDDDDDDDDVDNDDDGGDDDVDNDDDDVDNNDDDGHDDNGSISVEDEKHY</sequence>
<dbReference type="EMBL" id="BLXT01004214">
    <property type="protein sequence ID" value="GFO10983.1"/>
    <property type="molecule type" value="Genomic_DNA"/>
</dbReference>
<evidence type="ECO:0000313" key="2">
    <source>
        <dbReference type="EMBL" id="GFO10983.1"/>
    </source>
</evidence>
<dbReference type="AlphaFoldDB" id="A0AAV4AVX3"/>
<reference evidence="2 3" key="1">
    <citation type="journal article" date="2021" name="Elife">
        <title>Chloroplast acquisition without the gene transfer in kleptoplastic sea slugs, Plakobranchus ocellatus.</title>
        <authorList>
            <person name="Maeda T."/>
            <person name="Takahashi S."/>
            <person name="Yoshida T."/>
            <person name="Shimamura S."/>
            <person name="Takaki Y."/>
            <person name="Nagai Y."/>
            <person name="Toyoda A."/>
            <person name="Suzuki Y."/>
            <person name="Arimoto A."/>
            <person name="Ishii H."/>
            <person name="Satoh N."/>
            <person name="Nishiyama T."/>
            <person name="Hasebe M."/>
            <person name="Maruyama T."/>
            <person name="Minagawa J."/>
            <person name="Obokata J."/>
            <person name="Shigenobu S."/>
        </authorList>
    </citation>
    <scope>NUCLEOTIDE SEQUENCE [LARGE SCALE GENOMIC DNA]</scope>
</reference>
<gene>
    <name evidence="2" type="ORF">PoB_003748800</name>
</gene>
<proteinExistence type="predicted"/>
<protein>
    <submittedName>
        <fullName evidence="2">Uncharacterized protein</fullName>
    </submittedName>
</protein>
<dbReference type="Proteomes" id="UP000735302">
    <property type="component" value="Unassembled WGS sequence"/>
</dbReference>
<evidence type="ECO:0000313" key="3">
    <source>
        <dbReference type="Proteomes" id="UP000735302"/>
    </source>
</evidence>
<feature type="compositionally biased region" description="Acidic residues" evidence="1">
    <location>
        <begin position="46"/>
        <end position="80"/>
    </location>
</feature>